<accession>A0A9P0CQ28</accession>
<sequence>MLSCANNLKRALIVLYDNSESLLSLRMFNTEWEIIQKPCSYLKPFKTLSTLLEGDQYCTPLPIVVIEINMLLDKLEQWALDLDVKEHRNEIDENSFLLYNHHAANLPNIISVPTGCIVL</sequence>
<dbReference type="OrthoDB" id="6770822at2759"/>
<dbReference type="EMBL" id="OV651827">
    <property type="protein sequence ID" value="CAH1103800.1"/>
    <property type="molecule type" value="Genomic_DNA"/>
</dbReference>
<keyword evidence="2" id="KW-1185">Reference proteome</keyword>
<gene>
    <name evidence="1" type="ORF">PSYICH_LOCUS4950</name>
</gene>
<name>A0A9P0CQ28_9CUCU</name>
<dbReference type="Proteomes" id="UP001153636">
    <property type="component" value="Chromosome 15"/>
</dbReference>
<organism evidence="1 2">
    <name type="scientific">Psylliodes chrysocephalus</name>
    <dbReference type="NCBI Taxonomy" id="3402493"/>
    <lineage>
        <taxon>Eukaryota</taxon>
        <taxon>Metazoa</taxon>
        <taxon>Ecdysozoa</taxon>
        <taxon>Arthropoda</taxon>
        <taxon>Hexapoda</taxon>
        <taxon>Insecta</taxon>
        <taxon>Pterygota</taxon>
        <taxon>Neoptera</taxon>
        <taxon>Endopterygota</taxon>
        <taxon>Coleoptera</taxon>
        <taxon>Polyphaga</taxon>
        <taxon>Cucujiformia</taxon>
        <taxon>Chrysomeloidea</taxon>
        <taxon>Chrysomelidae</taxon>
        <taxon>Galerucinae</taxon>
        <taxon>Alticini</taxon>
        <taxon>Psylliodes</taxon>
    </lineage>
</organism>
<evidence type="ECO:0000313" key="1">
    <source>
        <dbReference type="EMBL" id="CAH1103800.1"/>
    </source>
</evidence>
<reference evidence="1" key="1">
    <citation type="submission" date="2022-01" db="EMBL/GenBank/DDBJ databases">
        <authorList>
            <person name="King R."/>
        </authorList>
    </citation>
    <scope>NUCLEOTIDE SEQUENCE</scope>
</reference>
<proteinExistence type="predicted"/>
<dbReference type="AlphaFoldDB" id="A0A9P0CQ28"/>
<protein>
    <submittedName>
        <fullName evidence="1">Uncharacterized protein</fullName>
    </submittedName>
</protein>
<evidence type="ECO:0000313" key="2">
    <source>
        <dbReference type="Proteomes" id="UP001153636"/>
    </source>
</evidence>